<dbReference type="SMART" id="SM00164">
    <property type="entry name" value="TBC"/>
    <property type="match status" value="1"/>
</dbReference>
<keyword evidence="2" id="KW-0175">Coiled coil</keyword>
<evidence type="ECO:0000256" key="3">
    <source>
        <dbReference type="SAM" id="MobiDB-lite"/>
    </source>
</evidence>
<gene>
    <name evidence="5" type="ORF">INT47_008986</name>
</gene>
<feature type="compositionally biased region" description="Acidic residues" evidence="3">
    <location>
        <begin position="56"/>
        <end position="68"/>
    </location>
</feature>
<keyword evidence="1" id="KW-0343">GTPase activation</keyword>
<dbReference type="Gene3D" id="1.10.10.750">
    <property type="entry name" value="Ypt/Rab-GAP domain of gyp1p, domain 1"/>
    <property type="match status" value="1"/>
</dbReference>
<evidence type="ECO:0000313" key="5">
    <source>
        <dbReference type="EMBL" id="KAG2198409.1"/>
    </source>
</evidence>
<dbReference type="OrthoDB" id="295078at2759"/>
<accession>A0A8H7QTL8</accession>
<dbReference type="GO" id="GO:0031267">
    <property type="term" value="F:small GTPase binding"/>
    <property type="evidence" value="ECO:0007669"/>
    <property type="project" value="TreeGrafter"/>
</dbReference>
<feature type="coiled-coil region" evidence="2">
    <location>
        <begin position="456"/>
        <end position="589"/>
    </location>
</feature>
<sequence length="594" mass="68837">MAQPMPASEIPEQVHIERPVLNDYDLNVVDEAMLHPEKEEYIDHFGFRVQVKTDNEYDQDTSDSDYEDASSTNKNQSYPTNDASSVNEPVLPESGPNNEDWQIVTNTPTLKSTTSYYDMLLAKFSRNSDSAKQVQLKKETSHNLELLKSSPSAQKQDTDWEFWASVISDFERVNRTEHAKFRSLLSIGIPSSLRGMLWQIFANSKSNSDLIENEYRELLNKTSSHEKLIRRDLSRTFPTLKYFKEKGGEGQEMLFNVIKAYSLFDKHVGYCQGLHFVVGVLLLHMPDEAAFCVLIKLMSQYGLRGHFTPQMETLHERMFQFNQLLLVFLPQVHRHLDAQGVLPTMYASQWFMTLFAYRCPLELVYRVFDLVFVEGSQIIINFALALMKKNQQVILSLEFESLLEFFAGGIFDAYKDDAHQFVQDAYSFDISPRLLQKLSKQYQQEAAKEAKIQSIEDSIKRENLELLEQVRKLKKSYKTLEVEHQDVAQQVIEAKMSMASLAAENQQLKHDLGQMKHEMTKIRNSMDNERQKQFDELAKHNANLVDINSDLQERLSELESVLIDMKLKYAESENDYEVMKQKLHEAQKLSLLKQ</sequence>
<dbReference type="InterPro" id="IPR000195">
    <property type="entry name" value="Rab-GAP-TBC_dom"/>
</dbReference>
<dbReference type="EMBL" id="JAEPRD010000111">
    <property type="protein sequence ID" value="KAG2198409.1"/>
    <property type="molecule type" value="Genomic_DNA"/>
</dbReference>
<feature type="domain" description="Rab-GAP TBC" evidence="4">
    <location>
        <begin position="188"/>
        <end position="375"/>
    </location>
</feature>
<dbReference type="PANTHER" id="PTHR47219:SF9">
    <property type="entry name" value="GTPASE ACTIVATING PROTEIN AND CENTROSOME-ASSOCIATED, ISOFORM B"/>
    <property type="match status" value="1"/>
</dbReference>
<dbReference type="InterPro" id="IPR050302">
    <property type="entry name" value="Rab_GAP_TBC_domain"/>
</dbReference>
<evidence type="ECO:0000259" key="4">
    <source>
        <dbReference type="PROSITE" id="PS50086"/>
    </source>
</evidence>
<dbReference type="Proteomes" id="UP000603453">
    <property type="component" value="Unassembled WGS sequence"/>
</dbReference>
<dbReference type="SUPFAM" id="SSF47923">
    <property type="entry name" value="Ypt/Rab-GAP domain of gyp1p"/>
    <property type="match status" value="2"/>
</dbReference>
<keyword evidence="6" id="KW-1185">Reference proteome</keyword>
<proteinExistence type="predicted"/>
<dbReference type="Gene3D" id="1.10.8.270">
    <property type="entry name" value="putative rabgap domain of human tbc1 domain family member 14 like domains"/>
    <property type="match status" value="1"/>
</dbReference>
<dbReference type="GO" id="GO:0005096">
    <property type="term" value="F:GTPase activator activity"/>
    <property type="evidence" value="ECO:0007669"/>
    <property type="project" value="UniProtKB-KW"/>
</dbReference>
<dbReference type="Pfam" id="PF23436">
    <property type="entry name" value="RabGap-TBC_2"/>
    <property type="match status" value="1"/>
</dbReference>
<dbReference type="AlphaFoldDB" id="A0A8H7QTL8"/>
<feature type="region of interest" description="Disordered" evidence="3">
    <location>
        <begin position="56"/>
        <end position="102"/>
    </location>
</feature>
<organism evidence="5 6">
    <name type="scientific">Mucor saturninus</name>
    <dbReference type="NCBI Taxonomy" id="64648"/>
    <lineage>
        <taxon>Eukaryota</taxon>
        <taxon>Fungi</taxon>
        <taxon>Fungi incertae sedis</taxon>
        <taxon>Mucoromycota</taxon>
        <taxon>Mucoromycotina</taxon>
        <taxon>Mucoromycetes</taxon>
        <taxon>Mucorales</taxon>
        <taxon>Mucorineae</taxon>
        <taxon>Mucoraceae</taxon>
        <taxon>Mucor</taxon>
    </lineage>
</organism>
<evidence type="ECO:0000256" key="2">
    <source>
        <dbReference type="SAM" id="Coils"/>
    </source>
</evidence>
<evidence type="ECO:0000256" key="1">
    <source>
        <dbReference type="ARBA" id="ARBA00022468"/>
    </source>
</evidence>
<dbReference type="PANTHER" id="PTHR47219">
    <property type="entry name" value="RAB GTPASE-ACTIVATING PROTEIN 1-LIKE"/>
    <property type="match status" value="1"/>
</dbReference>
<reference evidence="5" key="1">
    <citation type="submission" date="2020-12" db="EMBL/GenBank/DDBJ databases">
        <title>Metabolic potential, ecology and presence of endohyphal bacteria is reflected in genomic diversity of Mucoromycotina.</title>
        <authorList>
            <person name="Muszewska A."/>
            <person name="Okrasinska A."/>
            <person name="Steczkiewicz K."/>
            <person name="Drgas O."/>
            <person name="Orlowska M."/>
            <person name="Perlinska-Lenart U."/>
            <person name="Aleksandrzak-Piekarczyk T."/>
            <person name="Szatraj K."/>
            <person name="Zielenkiewicz U."/>
            <person name="Pilsyk S."/>
            <person name="Malc E."/>
            <person name="Mieczkowski P."/>
            <person name="Kruszewska J.S."/>
            <person name="Biernat P."/>
            <person name="Pawlowska J."/>
        </authorList>
    </citation>
    <scope>NUCLEOTIDE SEQUENCE</scope>
    <source>
        <strain evidence="5">WA0000017839</strain>
    </source>
</reference>
<dbReference type="InterPro" id="IPR035969">
    <property type="entry name" value="Rab-GAP_TBC_sf"/>
</dbReference>
<name>A0A8H7QTL8_9FUNG</name>
<dbReference type="FunFam" id="1.10.8.270:FF:000001">
    <property type="entry name" value="TBC1 domain family member 1"/>
    <property type="match status" value="1"/>
</dbReference>
<dbReference type="Gene3D" id="1.10.472.80">
    <property type="entry name" value="Ypt/Rab-GAP domain of gyp1p, domain 3"/>
    <property type="match status" value="1"/>
</dbReference>
<dbReference type="FunFam" id="1.10.472.80:FF:000027">
    <property type="entry name" value="GTPase activating protein (Evi5)"/>
    <property type="match status" value="1"/>
</dbReference>
<feature type="compositionally biased region" description="Polar residues" evidence="3">
    <location>
        <begin position="69"/>
        <end position="87"/>
    </location>
</feature>
<dbReference type="PROSITE" id="PS50086">
    <property type="entry name" value="TBC_RABGAP"/>
    <property type="match status" value="1"/>
</dbReference>
<protein>
    <recommendedName>
        <fullName evidence="4">Rab-GAP TBC domain-containing protein</fullName>
    </recommendedName>
</protein>
<comment type="caution">
    <text evidence="5">The sequence shown here is derived from an EMBL/GenBank/DDBJ whole genome shotgun (WGS) entry which is preliminary data.</text>
</comment>
<evidence type="ECO:0000313" key="6">
    <source>
        <dbReference type="Proteomes" id="UP000603453"/>
    </source>
</evidence>